<protein>
    <submittedName>
        <fullName evidence="4">Epimerase family protein SDR39U1</fullName>
    </submittedName>
</protein>
<dbReference type="InterPro" id="IPR001509">
    <property type="entry name" value="Epimerase_deHydtase"/>
</dbReference>
<reference evidence="4" key="1">
    <citation type="submission" date="2025-08" db="UniProtKB">
        <authorList>
            <consortium name="RefSeq"/>
        </authorList>
    </citation>
    <scope>IDENTIFICATION</scope>
    <source>
        <tissue evidence="4">Whole organism</tissue>
    </source>
</reference>
<feature type="domain" description="DUF1731" evidence="2">
    <location>
        <begin position="250"/>
        <end position="295"/>
    </location>
</feature>
<dbReference type="GeneID" id="113205447"/>
<dbReference type="InterPro" id="IPR036291">
    <property type="entry name" value="NAD(P)-bd_dom_sf"/>
</dbReference>
<dbReference type="CDD" id="cd05242">
    <property type="entry name" value="SDR_a8"/>
    <property type="match status" value="1"/>
</dbReference>
<evidence type="ECO:0000259" key="1">
    <source>
        <dbReference type="Pfam" id="PF01370"/>
    </source>
</evidence>
<evidence type="ECO:0000313" key="3">
    <source>
        <dbReference type="Proteomes" id="UP000504606"/>
    </source>
</evidence>
<dbReference type="OrthoDB" id="276721at2759"/>
<sequence length="307" mass="33556">MTGMKSVIVGGGTGFIGRSLTMQLLKNGYQVSNVSRMPSPHNMSWDELKNVGLPDGTTAVVSMAGQNILDAKRRWTPGFKQNVWNSRVNTTRSLKEAILAAPKKPKVFVSISGVGIYPPSSSAEYTEDSQVTATDFLSELAIAWEEAAKLPPDSGVRQVTIRSGVVLGRNGGMIQQLYVPFFLGVGGPIASGNQYMPWIYIDDISRLIQFAIENEKVSGVLNGVAPQVITNKEFASAFGKAMWRPAIIPVPKLALDLAFGNERAKIMTEGQKVIPKRVLEYGFKYEYPDIDKACAKCARLFNDYGLK</sequence>
<dbReference type="InterPro" id="IPR010099">
    <property type="entry name" value="SDR39U1"/>
</dbReference>
<organism evidence="3 4">
    <name type="scientific">Frankliniella occidentalis</name>
    <name type="common">Western flower thrips</name>
    <name type="synonym">Euthrips occidentalis</name>
    <dbReference type="NCBI Taxonomy" id="133901"/>
    <lineage>
        <taxon>Eukaryota</taxon>
        <taxon>Metazoa</taxon>
        <taxon>Ecdysozoa</taxon>
        <taxon>Arthropoda</taxon>
        <taxon>Hexapoda</taxon>
        <taxon>Insecta</taxon>
        <taxon>Pterygota</taxon>
        <taxon>Neoptera</taxon>
        <taxon>Paraneoptera</taxon>
        <taxon>Thysanoptera</taxon>
        <taxon>Terebrantia</taxon>
        <taxon>Thripoidea</taxon>
        <taxon>Thripidae</taxon>
        <taxon>Frankliniella</taxon>
    </lineage>
</organism>
<dbReference type="InterPro" id="IPR013549">
    <property type="entry name" value="DUF1731"/>
</dbReference>
<dbReference type="Proteomes" id="UP000504606">
    <property type="component" value="Unplaced"/>
</dbReference>
<evidence type="ECO:0000259" key="2">
    <source>
        <dbReference type="Pfam" id="PF08338"/>
    </source>
</evidence>
<feature type="domain" description="NAD-dependent epimerase/dehydratase" evidence="1">
    <location>
        <begin position="7"/>
        <end position="215"/>
    </location>
</feature>
<dbReference type="PANTHER" id="PTHR11092">
    <property type="entry name" value="SUGAR NUCLEOTIDE EPIMERASE RELATED"/>
    <property type="match status" value="1"/>
</dbReference>
<evidence type="ECO:0000313" key="4">
    <source>
        <dbReference type="RefSeq" id="XP_026276868.1"/>
    </source>
</evidence>
<name>A0A6J1S8A4_FRAOC</name>
<dbReference type="KEGG" id="foc:113205447"/>
<dbReference type="PANTHER" id="PTHR11092:SF0">
    <property type="entry name" value="EPIMERASE FAMILY PROTEIN SDR39U1"/>
    <property type="match status" value="1"/>
</dbReference>
<dbReference type="RefSeq" id="XP_026276868.1">
    <property type="nucleotide sequence ID" value="XM_026421083.2"/>
</dbReference>
<dbReference type="NCBIfam" id="TIGR01777">
    <property type="entry name" value="yfcH"/>
    <property type="match status" value="1"/>
</dbReference>
<dbReference type="Pfam" id="PF08338">
    <property type="entry name" value="DUF1731"/>
    <property type="match status" value="1"/>
</dbReference>
<dbReference type="AlphaFoldDB" id="A0A6J1S8A4"/>
<dbReference type="Pfam" id="PF01370">
    <property type="entry name" value="Epimerase"/>
    <property type="match status" value="1"/>
</dbReference>
<accession>A0A6J1S8A4</accession>
<dbReference type="SUPFAM" id="SSF51735">
    <property type="entry name" value="NAD(P)-binding Rossmann-fold domains"/>
    <property type="match status" value="1"/>
</dbReference>
<dbReference type="Gene3D" id="3.40.50.720">
    <property type="entry name" value="NAD(P)-binding Rossmann-like Domain"/>
    <property type="match status" value="1"/>
</dbReference>
<gene>
    <name evidence="4" type="primary">LOC113205447</name>
</gene>
<proteinExistence type="predicted"/>
<keyword evidence="3" id="KW-1185">Reference proteome</keyword>